<protein>
    <recommendedName>
        <fullName evidence="3">Fungal STAND N-terminal Goodbye domain-containing protein</fullName>
    </recommendedName>
</protein>
<proteinExistence type="predicted"/>
<organism evidence="1 2">
    <name type="scientific">Fusarium venenatum</name>
    <dbReference type="NCBI Taxonomy" id="56646"/>
    <lineage>
        <taxon>Eukaryota</taxon>
        <taxon>Fungi</taxon>
        <taxon>Dikarya</taxon>
        <taxon>Ascomycota</taxon>
        <taxon>Pezizomycotina</taxon>
        <taxon>Sordariomycetes</taxon>
        <taxon>Hypocreomycetidae</taxon>
        <taxon>Hypocreales</taxon>
        <taxon>Nectriaceae</taxon>
        <taxon>Fusarium</taxon>
    </lineage>
</organism>
<evidence type="ECO:0000313" key="1">
    <source>
        <dbReference type="EMBL" id="CEI60344.1"/>
    </source>
</evidence>
<dbReference type="STRING" id="56646.A0A2L2SSZ9"/>
<name>A0A2L2SSZ9_9HYPO</name>
<reference evidence="2" key="1">
    <citation type="submission" date="2014-10" db="EMBL/GenBank/DDBJ databases">
        <authorList>
            <person name="King R."/>
        </authorList>
    </citation>
    <scope>NUCLEOTIDE SEQUENCE [LARGE SCALE GENOMIC DNA]</scope>
    <source>
        <strain evidence="2">A3/5</strain>
    </source>
</reference>
<dbReference type="EMBL" id="LN649230">
    <property type="protein sequence ID" value="CEI60344.1"/>
    <property type="molecule type" value="Genomic_DNA"/>
</dbReference>
<dbReference type="Proteomes" id="UP000245910">
    <property type="component" value="Chromosome II"/>
</dbReference>
<dbReference type="AlphaFoldDB" id="A0A2L2SSZ9"/>
<sequence>MASPQELNLQRSMDQFCCGLNDAQRAEISGANRIVINNEIQIIQTKLGRERGLCWLGRMTKFLDAMEEIEKLITIFLNVSEAVAFIWGPIKLVLMLATTWTNGIKNIIDVYEEIAIALDNLAVFHNLIRENDQLKRMLEDYFSNILRFHRSILAIFTKPDWKIFLFFIWGEF</sequence>
<keyword evidence="2" id="KW-1185">Reference proteome</keyword>
<evidence type="ECO:0008006" key="3">
    <source>
        <dbReference type="Google" id="ProtNLM"/>
    </source>
</evidence>
<accession>A0A2L2SSZ9</accession>
<evidence type="ECO:0000313" key="2">
    <source>
        <dbReference type="Proteomes" id="UP000245910"/>
    </source>
</evidence>